<accession>A0A9Q4GIM1</accession>
<protein>
    <submittedName>
        <fullName evidence="5">CAP domain-containing protein</fullName>
    </submittedName>
</protein>
<feature type="region of interest" description="Disordered" evidence="1">
    <location>
        <begin position="43"/>
        <end position="64"/>
    </location>
</feature>
<evidence type="ECO:0000313" key="4">
    <source>
        <dbReference type="EMBL" id="MCX7445149.1"/>
    </source>
</evidence>
<reference evidence="5" key="1">
    <citation type="submission" date="2022-11" db="EMBL/GenBank/DDBJ databases">
        <title>Corynebacterium sp. isolated from Penguins.</title>
        <authorList>
            <person name="Sedlar K."/>
            <person name="Svec P."/>
        </authorList>
    </citation>
    <scope>NUCLEOTIDE SEQUENCE</scope>
    <source>
        <strain evidence="4">P7003</strain>
        <strain evidence="5">P7374</strain>
    </source>
</reference>
<dbReference type="PANTHER" id="PTHR31157">
    <property type="entry name" value="SCP DOMAIN-CONTAINING PROTEIN"/>
    <property type="match status" value="1"/>
</dbReference>
<keyword evidence="2" id="KW-0732">Signal</keyword>
<keyword evidence="7" id="KW-1185">Reference proteome</keyword>
<organism evidence="5 6">
    <name type="scientific">Corynebacterium pygosceleis</name>
    <dbReference type="NCBI Taxonomy" id="2800406"/>
    <lineage>
        <taxon>Bacteria</taxon>
        <taxon>Bacillati</taxon>
        <taxon>Actinomycetota</taxon>
        <taxon>Actinomycetes</taxon>
        <taxon>Mycobacteriales</taxon>
        <taxon>Corynebacteriaceae</taxon>
        <taxon>Corynebacterium</taxon>
    </lineage>
</organism>
<dbReference type="Proteomes" id="UP001071478">
    <property type="component" value="Unassembled WGS sequence"/>
</dbReference>
<evidence type="ECO:0000256" key="1">
    <source>
        <dbReference type="SAM" id="MobiDB-lite"/>
    </source>
</evidence>
<proteinExistence type="predicted"/>
<dbReference type="EMBL" id="JAPMKV010000004">
    <property type="protein sequence ID" value="MCX7445149.1"/>
    <property type="molecule type" value="Genomic_DNA"/>
</dbReference>
<dbReference type="Pfam" id="PF00188">
    <property type="entry name" value="CAP"/>
    <property type="match status" value="1"/>
</dbReference>
<feature type="chain" id="PRO_5040232072" evidence="2">
    <location>
        <begin position="29"/>
        <end position="178"/>
    </location>
</feature>
<name>A0A9Q4GIM1_9CORY</name>
<feature type="signal peptide" evidence="2">
    <location>
        <begin position="1"/>
        <end position="28"/>
    </location>
</feature>
<evidence type="ECO:0000313" key="7">
    <source>
        <dbReference type="Proteomes" id="UP001081709"/>
    </source>
</evidence>
<dbReference type="InterPro" id="IPR014044">
    <property type="entry name" value="CAP_dom"/>
</dbReference>
<dbReference type="InterPro" id="IPR035940">
    <property type="entry name" value="CAP_sf"/>
</dbReference>
<feature type="compositionally biased region" description="Pro residues" evidence="1">
    <location>
        <begin position="47"/>
        <end position="59"/>
    </location>
</feature>
<dbReference type="AlphaFoldDB" id="A0A9Q4GIM1"/>
<comment type="caution">
    <text evidence="5">The sequence shown here is derived from an EMBL/GenBank/DDBJ whole genome shotgun (WGS) entry which is preliminary data.</text>
</comment>
<dbReference type="CDD" id="cd05379">
    <property type="entry name" value="CAP_bacterial"/>
    <property type="match status" value="1"/>
</dbReference>
<evidence type="ECO:0000259" key="3">
    <source>
        <dbReference type="Pfam" id="PF00188"/>
    </source>
</evidence>
<dbReference type="Gene3D" id="3.40.33.10">
    <property type="entry name" value="CAP"/>
    <property type="match status" value="1"/>
</dbReference>
<feature type="domain" description="SCP" evidence="3">
    <location>
        <begin position="75"/>
        <end position="171"/>
    </location>
</feature>
<dbReference type="Proteomes" id="UP001081709">
    <property type="component" value="Unassembled WGS sequence"/>
</dbReference>
<dbReference type="EMBL" id="JAPMKU010000002">
    <property type="protein sequence ID" value="MCX7468426.1"/>
    <property type="molecule type" value="Genomic_DNA"/>
</dbReference>
<dbReference type="RefSeq" id="WP_267173045.1">
    <property type="nucleotide sequence ID" value="NZ_JAPMKU010000002.1"/>
</dbReference>
<evidence type="ECO:0000313" key="6">
    <source>
        <dbReference type="Proteomes" id="UP001071478"/>
    </source>
</evidence>
<evidence type="ECO:0000256" key="2">
    <source>
        <dbReference type="SAM" id="SignalP"/>
    </source>
</evidence>
<dbReference type="PANTHER" id="PTHR31157:SF1">
    <property type="entry name" value="SCP DOMAIN-CONTAINING PROTEIN"/>
    <property type="match status" value="1"/>
</dbReference>
<sequence>MNTRILRIFTSTATVLAIGISAGTAASAAPLSSGSSDFTIPAISPVLPGPAPSPSPAPNDPESALNARVSAETIRLLNEHRVAHGLRPVIVDANLTRRSVEWSKHMRDVNRLYHSGDNVWENVLYNYNSASDASAPFRQWRNSPGHNANMLLPDVTRVGVGFATAADGRVYGTMQLFL</sequence>
<gene>
    <name evidence="4" type="ORF">OS125_07810</name>
    <name evidence="5" type="ORF">OS129_05990</name>
</gene>
<evidence type="ECO:0000313" key="5">
    <source>
        <dbReference type="EMBL" id="MCX7468426.1"/>
    </source>
</evidence>
<dbReference type="SUPFAM" id="SSF55797">
    <property type="entry name" value="PR-1-like"/>
    <property type="match status" value="1"/>
</dbReference>